<feature type="region of interest" description="Disordered" evidence="3">
    <location>
        <begin position="10"/>
        <end position="92"/>
    </location>
</feature>
<dbReference type="Gene3D" id="1.25.40.20">
    <property type="entry name" value="Ankyrin repeat-containing domain"/>
    <property type="match status" value="2"/>
</dbReference>
<evidence type="ECO:0000313" key="6">
    <source>
        <dbReference type="Proteomes" id="UP000053732"/>
    </source>
</evidence>
<feature type="compositionally biased region" description="Polar residues" evidence="3">
    <location>
        <begin position="38"/>
        <end position="47"/>
    </location>
</feature>
<dbReference type="PANTHER" id="PTHR10039">
    <property type="entry name" value="AMELOGENIN"/>
    <property type="match status" value="1"/>
</dbReference>
<dbReference type="InterPro" id="IPR056884">
    <property type="entry name" value="NPHP3-like_N"/>
</dbReference>
<evidence type="ECO:0000313" key="5">
    <source>
        <dbReference type="EMBL" id="CRL21857.1"/>
    </source>
</evidence>
<dbReference type="InterPro" id="IPR036770">
    <property type="entry name" value="Ankyrin_rpt-contain_sf"/>
</dbReference>
<dbReference type="SMART" id="SM00248">
    <property type="entry name" value="ANK"/>
    <property type="match status" value="8"/>
</dbReference>
<dbReference type="AlphaFoldDB" id="A0A0G4P6B7"/>
<protein>
    <submittedName>
        <fullName evidence="5">Alpha-isopropylmalate/homocitrate synthase, conserved site</fullName>
    </submittedName>
</protein>
<dbReference type="PANTHER" id="PTHR10039:SF16">
    <property type="entry name" value="GPI INOSITOL-DEACYLASE"/>
    <property type="match status" value="1"/>
</dbReference>
<dbReference type="PROSITE" id="PS50837">
    <property type="entry name" value="NACHT"/>
    <property type="match status" value="1"/>
</dbReference>
<dbReference type="InterPro" id="IPR007111">
    <property type="entry name" value="NACHT_NTPase"/>
</dbReference>
<feature type="compositionally biased region" description="Low complexity" evidence="3">
    <location>
        <begin position="62"/>
        <end position="74"/>
    </location>
</feature>
<feature type="domain" description="NACHT" evidence="4">
    <location>
        <begin position="389"/>
        <end position="540"/>
    </location>
</feature>
<dbReference type="Pfam" id="PF24883">
    <property type="entry name" value="NPHP3_N"/>
    <property type="match status" value="1"/>
</dbReference>
<dbReference type="SUPFAM" id="SSF52540">
    <property type="entry name" value="P-loop containing nucleoside triphosphate hydrolases"/>
    <property type="match status" value="1"/>
</dbReference>
<dbReference type="PROSITE" id="PS50297">
    <property type="entry name" value="ANK_REP_REGION"/>
    <property type="match status" value="5"/>
</dbReference>
<evidence type="ECO:0000256" key="3">
    <source>
        <dbReference type="SAM" id="MobiDB-lite"/>
    </source>
</evidence>
<dbReference type="PROSITE" id="PS50088">
    <property type="entry name" value="ANK_REPEAT"/>
    <property type="match status" value="6"/>
</dbReference>
<dbReference type="EMBL" id="HG793139">
    <property type="protein sequence ID" value="CRL21857.1"/>
    <property type="molecule type" value="Genomic_DNA"/>
</dbReference>
<dbReference type="InterPro" id="IPR027417">
    <property type="entry name" value="P-loop_NTPase"/>
</dbReference>
<evidence type="ECO:0000256" key="2">
    <source>
        <dbReference type="PROSITE-ProRule" id="PRU00023"/>
    </source>
</evidence>
<dbReference type="STRING" id="1429867.A0A0G4P6B7"/>
<sequence>MSSMLCCGIWRRTRDGKGPRKPENSLAIKGSGAERSTIHSQVTTETKVLTAPGDAETPSPPAAQQSPKSSSQLQVAHEPPNDQASEQSGRLKPYADNYDLWTEALGSLKDEERRDVEALLGDLDRDDTDRKGLVEDIQKQLDVASKSEHHDRSTSIDKFLSVLNKFLSVGDVVVSFDPVHAALPWAAVRSVIVILTADRELKGFILTGMAEVASLLVRCDMYQQLYMAPDPTLRPPEDALGKLSACIVQTYAGLQSFLAFMVRRQRSKVKIDAVFKLENARNHMDKLSGSEKQLLQAADDCEKACDLSSRSDLKELLNLAAEIPTIRHQVDLVLEQISAKDERELLEWISPIPYGKDHTSRVESRTHGTCEWLLQTEDFCEWRDYKSSAVLWLRGSMGAGKTYLTSKVIDHVQGLLKSSSPDAGFAYFYCNRNEEERRDPLSILQSCVRQLSTPVGSTGHIRKRLQVVSDEARRQGSHLGLEACKTQLLESVNGYSQTTIILDALDECYEHSRWQLIDVIRDLVSKSDPPLKVFISSRPDEDIKTQFSGKNIEIHAINNEGDIEKFVNAEIDKPRHWGKISQSLRSDIVRILREGSQGMFQWAYLQIKQVLELPTEPDIRNRLGRLPIGLREAYDEIYGKIAEFQHAKILVDRACKWVMSACTPPSSDELLSAICIYPDENSVNFENKVTESSLLALCNNLLVFDSQREGWRFSHLSVVEYFEANHWSLRQAHSNAAKLCLKFLIETYGSPTYESDIKSSGDKYKINPPNKFGVIHPLETYVQHHWVIHVTTYEDLIAKEGQEVDPLLERLLKSFLGSPGESSLQYRAWYRSLGSEDTSPPSSFLRERGKFNFGVISKEDISPEEVTICAMCRFPFYILLRDWWDNAEFTVSQTNWNRETLLILAVKAGCKPICEILIKRGIEPNLVLSKNRYGSALATAAWGGHKEIVDLLIENGADTNLTLPSGLYGSALAVAASEGHKDIVNLLIEKGADVNLTLPSGLYGSALAVAASEGHKEIVNLLIENGADVNLTLSSGLYGSALAVAASKGHKEIVNILIENGADANLTLPSGLYGSALTIAASKGHKEIVNLLIEKGADANLTLPKIVNLLIEKGADVNLLLPSENYGSALAAAAWGEDKEIVDLLIEEGADLNVALSIAASRGDKHIMELLVEHKADAIFVSSS</sequence>
<feature type="compositionally biased region" description="Basic and acidic residues" evidence="3">
    <location>
        <begin position="12"/>
        <end position="23"/>
    </location>
</feature>
<accession>A0A0G4P6B7</accession>
<evidence type="ECO:0000256" key="1">
    <source>
        <dbReference type="ARBA" id="ARBA00022737"/>
    </source>
</evidence>
<feature type="repeat" description="ANK" evidence="2">
    <location>
        <begin position="1125"/>
        <end position="1157"/>
    </location>
</feature>
<feature type="repeat" description="ANK" evidence="2">
    <location>
        <begin position="1040"/>
        <end position="1069"/>
    </location>
</feature>
<feature type="repeat" description="ANK" evidence="2">
    <location>
        <begin position="1005"/>
        <end position="1034"/>
    </location>
</feature>
<dbReference type="InterPro" id="IPR002110">
    <property type="entry name" value="Ankyrin_rpt"/>
</dbReference>
<organism evidence="5 6">
    <name type="scientific">Penicillium camemberti (strain FM 013)</name>
    <dbReference type="NCBI Taxonomy" id="1429867"/>
    <lineage>
        <taxon>Eukaryota</taxon>
        <taxon>Fungi</taxon>
        <taxon>Dikarya</taxon>
        <taxon>Ascomycota</taxon>
        <taxon>Pezizomycotina</taxon>
        <taxon>Eurotiomycetes</taxon>
        <taxon>Eurotiomycetidae</taxon>
        <taxon>Eurotiales</taxon>
        <taxon>Aspergillaceae</taxon>
        <taxon>Penicillium</taxon>
    </lineage>
</organism>
<feature type="repeat" description="ANK" evidence="2">
    <location>
        <begin position="932"/>
        <end position="964"/>
    </location>
</feature>
<dbReference type="Gene3D" id="3.40.50.300">
    <property type="entry name" value="P-loop containing nucleotide triphosphate hydrolases"/>
    <property type="match status" value="1"/>
</dbReference>
<evidence type="ECO:0000259" key="4">
    <source>
        <dbReference type="PROSITE" id="PS50837"/>
    </source>
</evidence>
<dbReference type="Pfam" id="PF12796">
    <property type="entry name" value="Ank_2"/>
    <property type="match status" value="3"/>
</dbReference>
<reference evidence="5 6" key="1">
    <citation type="journal article" date="2014" name="Nat. Commun.">
        <title>Multiple recent horizontal transfers of a large genomic region in cheese making fungi.</title>
        <authorList>
            <person name="Cheeseman K."/>
            <person name="Ropars J."/>
            <person name="Renault P."/>
            <person name="Dupont J."/>
            <person name="Gouzy J."/>
            <person name="Branca A."/>
            <person name="Abraham A.L."/>
            <person name="Ceppi M."/>
            <person name="Conseiller E."/>
            <person name="Debuchy R."/>
            <person name="Malagnac F."/>
            <person name="Goarin A."/>
            <person name="Silar P."/>
            <person name="Lacoste S."/>
            <person name="Sallet E."/>
            <person name="Bensimon A."/>
            <person name="Giraud T."/>
            <person name="Brygoo Y."/>
        </authorList>
    </citation>
    <scope>NUCLEOTIDE SEQUENCE [LARGE SCALE GENOMIC DNA]</scope>
    <source>
        <strain evidence="6">FM 013</strain>
    </source>
</reference>
<feature type="repeat" description="ANK" evidence="2">
    <location>
        <begin position="970"/>
        <end position="999"/>
    </location>
</feature>
<keyword evidence="6" id="KW-1185">Reference proteome</keyword>
<feature type="repeat" description="ANK" evidence="2">
    <location>
        <begin position="1075"/>
        <end position="1104"/>
    </location>
</feature>
<proteinExistence type="predicted"/>
<dbReference type="SUPFAM" id="SSF48403">
    <property type="entry name" value="Ankyrin repeat"/>
    <property type="match status" value="1"/>
</dbReference>
<name>A0A0G4P6B7_PENC3</name>
<gene>
    <name evidence="5" type="ORF">PCAMFM013_S006g000397</name>
</gene>
<dbReference type="Pfam" id="PF00023">
    <property type="entry name" value="Ank"/>
    <property type="match status" value="1"/>
</dbReference>
<keyword evidence="1" id="KW-0677">Repeat</keyword>
<keyword evidence="2" id="KW-0040">ANK repeat</keyword>
<dbReference type="Proteomes" id="UP000053732">
    <property type="component" value="Unassembled WGS sequence"/>
</dbReference>